<accession>A0A4Q4N5U3</accession>
<dbReference type="VEuPathDB" id="FungiDB:CC77DRAFT_1100785"/>
<dbReference type="EMBL" id="PDXD01000041">
    <property type="protein sequence ID" value="RYN70381.1"/>
    <property type="molecule type" value="Genomic_DNA"/>
</dbReference>
<comment type="caution">
    <text evidence="2">The sequence shown here is derived from an EMBL/GenBank/DDBJ whole genome shotgun (WGS) entry which is preliminary data.</text>
</comment>
<evidence type="ECO:0000313" key="2">
    <source>
        <dbReference type="EMBL" id="RYN70381.1"/>
    </source>
</evidence>
<dbReference type="AlphaFoldDB" id="A0A4Q4N5U3"/>
<evidence type="ECO:0000313" key="3">
    <source>
        <dbReference type="Proteomes" id="UP000291422"/>
    </source>
</evidence>
<proteinExistence type="predicted"/>
<name>A0A4Q4N5U3_ALTAL</name>
<evidence type="ECO:0000259" key="1">
    <source>
        <dbReference type="Pfam" id="PF20150"/>
    </source>
</evidence>
<dbReference type="Pfam" id="PF20150">
    <property type="entry name" value="2EXR"/>
    <property type="match status" value="1"/>
</dbReference>
<sequence length="223" mass="25127">MVIVLHSSDPSVPYTVHRSLVDRERFARNSDNTHASVMAKAAEKVGGAAKTKGSAQVEEISKIKTTQQIVFHSFSRLPAELRARIWAIAVDDQKEQVPDHVWIGGFHVNAIEVHEHDKMNGIGVRGKHLSVVTTRGYPTLFSVSREARYEAAKVDGGAWYGLGIDAPEVYVNLDKERVYFATCCNSLGWFTDTHLRSKAHETTQCMHFWNLLRKKNMVKVLIR</sequence>
<feature type="domain" description="2EXR" evidence="1">
    <location>
        <begin position="71"/>
        <end position="174"/>
    </location>
</feature>
<reference evidence="3" key="1">
    <citation type="journal article" date="2019" name="bioRxiv">
        <title>Genomics, evolutionary history and diagnostics of the Alternaria alternata species group including apple and Asian pear pathotypes.</title>
        <authorList>
            <person name="Armitage A.D."/>
            <person name="Cockerton H.M."/>
            <person name="Sreenivasaprasad S."/>
            <person name="Woodhall J.W."/>
            <person name="Lane C.R."/>
            <person name="Harrison R.J."/>
            <person name="Clarkson J.P."/>
        </authorList>
    </citation>
    <scope>NUCLEOTIDE SEQUENCE [LARGE SCALE GENOMIC DNA]</scope>
    <source>
        <strain evidence="3">FERA 1177</strain>
    </source>
</reference>
<dbReference type="Proteomes" id="UP000291422">
    <property type="component" value="Unassembled WGS sequence"/>
</dbReference>
<dbReference type="InterPro" id="IPR045518">
    <property type="entry name" value="2EXR"/>
</dbReference>
<protein>
    <recommendedName>
        <fullName evidence="1">2EXR domain-containing protein</fullName>
    </recommendedName>
</protein>
<organism evidence="2 3">
    <name type="scientific">Alternaria alternata</name>
    <name type="common">Alternaria rot fungus</name>
    <name type="synonym">Torula alternata</name>
    <dbReference type="NCBI Taxonomy" id="5599"/>
    <lineage>
        <taxon>Eukaryota</taxon>
        <taxon>Fungi</taxon>
        <taxon>Dikarya</taxon>
        <taxon>Ascomycota</taxon>
        <taxon>Pezizomycotina</taxon>
        <taxon>Dothideomycetes</taxon>
        <taxon>Pleosporomycetidae</taxon>
        <taxon>Pleosporales</taxon>
        <taxon>Pleosporineae</taxon>
        <taxon>Pleosporaceae</taxon>
        <taxon>Alternaria</taxon>
        <taxon>Alternaria sect. Alternaria</taxon>
        <taxon>Alternaria alternata complex</taxon>
    </lineage>
</organism>
<gene>
    <name evidence="2" type="ORF">AA0117_g10563</name>
</gene>